<reference evidence="1 2" key="1">
    <citation type="submission" date="2010-10" db="EMBL/GenBank/DDBJ databases">
        <title>Complete sequence of Frankia sp. EuI1c.</title>
        <authorList>
            <consortium name="US DOE Joint Genome Institute"/>
            <person name="Lucas S."/>
            <person name="Copeland A."/>
            <person name="Lapidus A."/>
            <person name="Cheng J.-F."/>
            <person name="Bruce D."/>
            <person name="Goodwin L."/>
            <person name="Pitluck S."/>
            <person name="Chertkov O."/>
            <person name="Detter J.C."/>
            <person name="Han C."/>
            <person name="Tapia R."/>
            <person name="Land M."/>
            <person name="Hauser L."/>
            <person name="Jeffries C."/>
            <person name="Kyrpides N."/>
            <person name="Ivanova N."/>
            <person name="Mikhailova N."/>
            <person name="Beauchemin N."/>
            <person name="Sen A."/>
            <person name="Sur S.A."/>
            <person name="Gtari M."/>
            <person name="Wall L."/>
            <person name="Tisa L."/>
            <person name="Woyke T."/>
        </authorList>
    </citation>
    <scope>NUCLEOTIDE SEQUENCE [LARGE SCALE GENOMIC DNA]</scope>
    <source>
        <strain evidence="2">DSM 45817 / CECT 9037 / EuI1c</strain>
    </source>
</reference>
<dbReference type="InParanoid" id="E3J3S6"/>
<sequence>MDLIDEVFDATIGATDDILFARDALRRVDPGWLAIALRPLIARHFKEPTEPIDWLDYRCVADLLDDLKQINLLNIFIKWASEVDDPEVQEVVDDYRDLLGQETPESL</sequence>
<evidence type="ECO:0000313" key="1">
    <source>
        <dbReference type="EMBL" id="ADP79413.1"/>
    </source>
</evidence>
<dbReference type="Proteomes" id="UP000002484">
    <property type="component" value="Chromosome"/>
</dbReference>
<dbReference type="KEGG" id="fri:FraEuI1c_1346"/>
<gene>
    <name evidence="1" type="ordered locus">FraEuI1c_1346</name>
</gene>
<keyword evidence="2" id="KW-1185">Reference proteome</keyword>
<proteinExistence type="predicted"/>
<dbReference type="AlphaFoldDB" id="E3J3S6"/>
<dbReference type="HOGENOM" id="CLU_2206205_0_0_11"/>
<accession>E3J3S6</accession>
<protein>
    <submittedName>
        <fullName evidence="1">Uncharacterized protein</fullName>
    </submittedName>
</protein>
<dbReference type="STRING" id="298654.FraEuI1c_1346"/>
<dbReference type="EMBL" id="CP002299">
    <property type="protein sequence ID" value="ADP79413.1"/>
    <property type="molecule type" value="Genomic_DNA"/>
</dbReference>
<organism evidence="1 2">
    <name type="scientific">Pseudofrankia inefficax (strain DSM 45817 / CECT 9037 / DDB 130130 / EuI1c)</name>
    <name type="common">Frankia inefficax</name>
    <dbReference type="NCBI Taxonomy" id="298654"/>
    <lineage>
        <taxon>Bacteria</taxon>
        <taxon>Bacillati</taxon>
        <taxon>Actinomycetota</taxon>
        <taxon>Actinomycetes</taxon>
        <taxon>Frankiales</taxon>
        <taxon>Frankiaceae</taxon>
        <taxon>Pseudofrankia</taxon>
    </lineage>
</organism>
<dbReference type="OrthoDB" id="5134871at2"/>
<evidence type="ECO:0000313" key="2">
    <source>
        <dbReference type="Proteomes" id="UP000002484"/>
    </source>
</evidence>
<name>E3J3S6_PSEI1</name>